<reference evidence="5 6" key="1">
    <citation type="submission" date="2019-02" db="EMBL/GenBank/DDBJ databases">
        <title>Deep-cultivation of Planctomycetes and their phenomic and genomic characterization uncovers novel biology.</title>
        <authorList>
            <person name="Wiegand S."/>
            <person name="Jogler M."/>
            <person name="Boedeker C."/>
            <person name="Pinto D."/>
            <person name="Vollmers J."/>
            <person name="Rivas-Marin E."/>
            <person name="Kohn T."/>
            <person name="Peeters S.H."/>
            <person name="Heuer A."/>
            <person name="Rast P."/>
            <person name="Oberbeckmann S."/>
            <person name="Bunk B."/>
            <person name="Jeske O."/>
            <person name="Meyerdierks A."/>
            <person name="Storesund J.E."/>
            <person name="Kallscheuer N."/>
            <person name="Luecker S."/>
            <person name="Lage O.M."/>
            <person name="Pohl T."/>
            <person name="Merkel B.J."/>
            <person name="Hornburger P."/>
            <person name="Mueller R.-W."/>
            <person name="Bruemmer F."/>
            <person name="Labrenz M."/>
            <person name="Spormann A.M."/>
            <person name="Op Den Camp H."/>
            <person name="Overmann J."/>
            <person name="Amann R."/>
            <person name="Jetten M.S.M."/>
            <person name="Mascher T."/>
            <person name="Medema M.H."/>
            <person name="Devos D.P."/>
            <person name="Kaster A.-K."/>
            <person name="Ovreas L."/>
            <person name="Rohde M."/>
            <person name="Galperin M.Y."/>
            <person name="Jogler C."/>
        </authorList>
    </citation>
    <scope>NUCLEOTIDE SEQUENCE [LARGE SCALE GENOMIC DNA]</scope>
    <source>
        <strain evidence="5 6">CA54</strain>
    </source>
</reference>
<dbReference type="SUPFAM" id="SSF69318">
    <property type="entry name" value="Integrin alpha N-terminal domain"/>
    <property type="match status" value="1"/>
</dbReference>
<dbReference type="Gene3D" id="2.130.10.130">
    <property type="entry name" value="Integrin alpha, N-terminal"/>
    <property type="match status" value="1"/>
</dbReference>
<dbReference type="InterPro" id="IPR027039">
    <property type="entry name" value="Crtac1"/>
</dbReference>
<dbReference type="Proteomes" id="UP000320735">
    <property type="component" value="Unassembled WGS sequence"/>
</dbReference>
<keyword evidence="1" id="KW-0732">Signal</keyword>
<feature type="compositionally biased region" description="Pro residues" evidence="2">
    <location>
        <begin position="63"/>
        <end position="72"/>
    </location>
</feature>
<gene>
    <name evidence="5" type="ORF">CA54_18000</name>
</gene>
<name>A0A5C6BQQ6_9PLAN</name>
<keyword evidence="3" id="KW-0812">Transmembrane</keyword>
<sequence length="632" mass="67792">MIYSVPADRGAIRSKDSQFTETLNTMKNVKLQHWLIMLLAVVIGLVMFFCLAPVPNSNDVDEAPPPPPPVVPAEPAATSDQTRAPPPAAPVLPEIPFTDISDEAGITFVHKNGAASEMLLPETMGSGAAFFDYDNDGDQDLLLVNATTWPHATSQSSTATSVLYQNDGNGQFEDVSAAVGLNLSCYGTGVAVGDFDNDGWRDLFIAAVGRDHLFRNNAGQFEEITTKAGVAGDETAYSSSCGWWDYDNDGDLDLFVCHYIDWSRSSDLAQNFSRTGGMRDYGPPLDFGGTFSKLFRNDGAGQFSDVTAAAGIEVRSSTGRPLGKSLGLIPVDVDGDGWLDLIVANDTVRNFLFHNQQDGTFLEIGVRAGIAFDNSGNARGGMGIDAGFLRNDTSLAVTIGDFANEASALFVARRPLLFADEATISGLGAATLLDLTFGTFYFDADLDGRLDILAANGHISSQIERVQTSQTHAQAPQLFWNAGPGAPLEFVPLTAKQCSEDFVKPIVGRGAAYADVDGDGDQDVLMTTAGDRPRLLRNDQQTGHHWLRLKLIGTTANRDAIGARVDVHVGETTFTKQVMPTRSYLSQMELPVTFGLGGRATVDKVTVHWPGGSEQVVDDLQVNALNVVTQPR</sequence>
<comment type="caution">
    <text evidence="5">The sequence shown here is derived from an EMBL/GenBank/DDBJ whole genome shotgun (WGS) entry which is preliminary data.</text>
</comment>
<dbReference type="InterPro" id="IPR013517">
    <property type="entry name" value="FG-GAP"/>
</dbReference>
<dbReference type="OrthoDB" id="5287961at2"/>
<keyword evidence="3" id="KW-1133">Transmembrane helix</keyword>
<evidence type="ECO:0000256" key="2">
    <source>
        <dbReference type="SAM" id="MobiDB-lite"/>
    </source>
</evidence>
<dbReference type="Pfam" id="PF13517">
    <property type="entry name" value="FG-GAP_3"/>
    <property type="match status" value="1"/>
</dbReference>
<keyword evidence="6" id="KW-1185">Reference proteome</keyword>
<feature type="domain" description="ASPIC/UnbV" evidence="4">
    <location>
        <begin position="560"/>
        <end position="624"/>
    </location>
</feature>
<dbReference type="AlphaFoldDB" id="A0A5C6BQQ6"/>
<proteinExistence type="predicted"/>
<evidence type="ECO:0000259" key="4">
    <source>
        <dbReference type="Pfam" id="PF07593"/>
    </source>
</evidence>
<dbReference type="EMBL" id="SJPP01000001">
    <property type="protein sequence ID" value="TWU12974.1"/>
    <property type="molecule type" value="Genomic_DNA"/>
</dbReference>
<evidence type="ECO:0000256" key="1">
    <source>
        <dbReference type="ARBA" id="ARBA00022729"/>
    </source>
</evidence>
<evidence type="ECO:0000313" key="6">
    <source>
        <dbReference type="Proteomes" id="UP000320735"/>
    </source>
</evidence>
<keyword evidence="3" id="KW-0472">Membrane</keyword>
<organism evidence="5 6">
    <name type="scientific">Symmachiella macrocystis</name>
    <dbReference type="NCBI Taxonomy" id="2527985"/>
    <lineage>
        <taxon>Bacteria</taxon>
        <taxon>Pseudomonadati</taxon>
        <taxon>Planctomycetota</taxon>
        <taxon>Planctomycetia</taxon>
        <taxon>Planctomycetales</taxon>
        <taxon>Planctomycetaceae</taxon>
        <taxon>Symmachiella</taxon>
    </lineage>
</organism>
<feature type="region of interest" description="Disordered" evidence="2">
    <location>
        <begin position="60"/>
        <end position="86"/>
    </location>
</feature>
<dbReference type="PANTHER" id="PTHR16026">
    <property type="entry name" value="CARTILAGE ACIDIC PROTEIN 1"/>
    <property type="match status" value="1"/>
</dbReference>
<dbReference type="InterPro" id="IPR028994">
    <property type="entry name" value="Integrin_alpha_N"/>
</dbReference>
<feature type="transmembrane region" description="Helical" evidence="3">
    <location>
        <begin position="34"/>
        <end position="54"/>
    </location>
</feature>
<protein>
    <submittedName>
        <fullName evidence="5">ASPIC and UnbV</fullName>
    </submittedName>
</protein>
<evidence type="ECO:0000256" key="3">
    <source>
        <dbReference type="SAM" id="Phobius"/>
    </source>
</evidence>
<dbReference type="PANTHER" id="PTHR16026:SF0">
    <property type="entry name" value="CARTILAGE ACIDIC PROTEIN 1"/>
    <property type="match status" value="1"/>
</dbReference>
<evidence type="ECO:0000313" key="5">
    <source>
        <dbReference type="EMBL" id="TWU12974.1"/>
    </source>
</evidence>
<accession>A0A5C6BQQ6</accession>
<dbReference type="InterPro" id="IPR011519">
    <property type="entry name" value="UnbV_ASPIC"/>
</dbReference>
<dbReference type="Pfam" id="PF07593">
    <property type="entry name" value="UnbV_ASPIC"/>
    <property type="match status" value="1"/>
</dbReference>